<organism evidence="1 2">
    <name type="scientific">Portunus trituberculatus</name>
    <name type="common">Swimming crab</name>
    <name type="synonym">Neptunus trituberculatus</name>
    <dbReference type="NCBI Taxonomy" id="210409"/>
    <lineage>
        <taxon>Eukaryota</taxon>
        <taxon>Metazoa</taxon>
        <taxon>Ecdysozoa</taxon>
        <taxon>Arthropoda</taxon>
        <taxon>Crustacea</taxon>
        <taxon>Multicrustacea</taxon>
        <taxon>Malacostraca</taxon>
        <taxon>Eumalacostraca</taxon>
        <taxon>Eucarida</taxon>
        <taxon>Decapoda</taxon>
        <taxon>Pleocyemata</taxon>
        <taxon>Brachyura</taxon>
        <taxon>Eubrachyura</taxon>
        <taxon>Portunoidea</taxon>
        <taxon>Portunidae</taxon>
        <taxon>Portuninae</taxon>
        <taxon>Portunus</taxon>
    </lineage>
</organism>
<gene>
    <name evidence="1" type="ORF">E2C01_015136</name>
</gene>
<comment type="caution">
    <text evidence="1">The sequence shown here is derived from an EMBL/GenBank/DDBJ whole genome shotgun (WGS) entry which is preliminary data.</text>
</comment>
<evidence type="ECO:0000313" key="1">
    <source>
        <dbReference type="EMBL" id="MPC22129.1"/>
    </source>
</evidence>
<protein>
    <submittedName>
        <fullName evidence="1">Uncharacterized protein</fullName>
    </submittedName>
</protein>
<accession>A0A5B7DM12</accession>
<reference evidence="1 2" key="1">
    <citation type="submission" date="2019-05" db="EMBL/GenBank/DDBJ databases">
        <title>Another draft genome of Portunus trituberculatus and its Hox gene families provides insights of decapod evolution.</title>
        <authorList>
            <person name="Jeong J.-H."/>
            <person name="Song I."/>
            <person name="Kim S."/>
            <person name="Choi T."/>
            <person name="Kim D."/>
            <person name="Ryu S."/>
            <person name="Kim W."/>
        </authorList>
    </citation>
    <scope>NUCLEOTIDE SEQUENCE [LARGE SCALE GENOMIC DNA]</scope>
    <source>
        <tissue evidence="1">Muscle</tissue>
    </source>
</reference>
<proteinExistence type="predicted"/>
<name>A0A5B7DM12_PORTR</name>
<evidence type="ECO:0000313" key="2">
    <source>
        <dbReference type="Proteomes" id="UP000324222"/>
    </source>
</evidence>
<dbReference type="AlphaFoldDB" id="A0A5B7DM12"/>
<dbReference type="Proteomes" id="UP000324222">
    <property type="component" value="Unassembled WGS sequence"/>
</dbReference>
<dbReference type="EMBL" id="VSRR010001054">
    <property type="protein sequence ID" value="MPC22129.1"/>
    <property type="molecule type" value="Genomic_DNA"/>
</dbReference>
<keyword evidence="2" id="KW-1185">Reference proteome</keyword>
<sequence>MVCLWGAPQTAVPLRRTCKEAAAHSFMMHGQARSECKERVFTSTWWTMVRQSSTVVASSRQLNTMA</sequence>